<gene>
    <name evidence="1" type="ORF">TNIN_252951</name>
</gene>
<evidence type="ECO:0000313" key="1">
    <source>
        <dbReference type="EMBL" id="GFY42785.1"/>
    </source>
</evidence>
<protein>
    <submittedName>
        <fullName evidence="1">Uncharacterized protein</fullName>
    </submittedName>
</protein>
<sequence>MERERAHLLIASQIESAGLRSSEMAKETGLCLEQRIPFGKYDTVHCLSEGQDSQWYAEDAQTGTYKH</sequence>
<organism evidence="1 2">
    <name type="scientific">Trichonephila inaurata madagascariensis</name>
    <dbReference type="NCBI Taxonomy" id="2747483"/>
    <lineage>
        <taxon>Eukaryota</taxon>
        <taxon>Metazoa</taxon>
        <taxon>Ecdysozoa</taxon>
        <taxon>Arthropoda</taxon>
        <taxon>Chelicerata</taxon>
        <taxon>Arachnida</taxon>
        <taxon>Araneae</taxon>
        <taxon>Araneomorphae</taxon>
        <taxon>Entelegynae</taxon>
        <taxon>Araneoidea</taxon>
        <taxon>Nephilidae</taxon>
        <taxon>Trichonephila</taxon>
        <taxon>Trichonephila inaurata</taxon>
    </lineage>
</organism>
<reference evidence="1" key="1">
    <citation type="submission" date="2020-08" db="EMBL/GenBank/DDBJ databases">
        <title>Multicomponent nature underlies the extraordinary mechanical properties of spider dragline silk.</title>
        <authorList>
            <person name="Kono N."/>
            <person name="Nakamura H."/>
            <person name="Mori M."/>
            <person name="Yoshida Y."/>
            <person name="Ohtoshi R."/>
            <person name="Malay A.D."/>
            <person name="Moran D.A.P."/>
            <person name="Tomita M."/>
            <person name="Numata K."/>
            <person name="Arakawa K."/>
        </authorList>
    </citation>
    <scope>NUCLEOTIDE SEQUENCE</scope>
</reference>
<dbReference type="AlphaFoldDB" id="A0A8X6WX17"/>
<name>A0A8X6WX17_9ARAC</name>
<accession>A0A8X6WX17</accession>
<dbReference type="Proteomes" id="UP000886998">
    <property type="component" value="Unassembled WGS sequence"/>
</dbReference>
<dbReference type="EMBL" id="BMAV01003310">
    <property type="protein sequence ID" value="GFY42785.1"/>
    <property type="molecule type" value="Genomic_DNA"/>
</dbReference>
<proteinExistence type="predicted"/>
<keyword evidence="2" id="KW-1185">Reference proteome</keyword>
<comment type="caution">
    <text evidence="1">The sequence shown here is derived from an EMBL/GenBank/DDBJ whole genome shotgun (WGS) entry which is preliminary data.</text>
</comment>
<evidence type="ECO:0000313" key="2">
    <source>
        <dbReference type="Proteomes" id="UP000886998"/>
    </source>
</evidence>